<feature type="compositionally biased region" description="Gly residues" evidence="1">
    <location>
        <begin position="38"/>
        <end position="49"/>
    </location>
</feature>
<name>A0ABQ4DAA1_9CELL</name>
<dbReference type="Proteomes" id="UP000618382">
    <property type="component" value="Unassembled WGS sequence"/>
</dbReference>
<feature type="region of interest" description="Disordered" evidence="1">
    <location>
        <begin position="26"/>
        <end position="193"/>
    </location>
</feature>
<feature type="compositionally biased region" description="Low complexity" evidence="1">
    <location>
        <begin position="156"/>
        <end position="169"/>
    </location>
</feature>
<comment type="caution">
    <text evidence="2">The sequence shown here is derived from an EMBL/GenBank/DDBJ whole genome shotgun (WGS) entry which is preliminary data.</text>
</comment>
<keyword evidence="3" id="KW-1185">Reference proteome</keyword>
<sequence>MGRSGLGRVGVHLPRLRGAARAGVHGLPAGARDAGPGRTHGTGLTGTGLQGTSSDAGTDGTGLGRARGTHGTGCGREGTDRGRGTPAGVQRSGLLHGRRRPGRRRGGVLVRRPDGRRGGVLLRRHGGPDGDGRTGRGSQVLGPGAPVEPPLDTGRHAVAVPARAGAVGSRHTDDIGTNPRADEPIAPPACHRR</sequence>
<feature type="compositionally biased region" description="Gly residues" evidence="1">
    <location>
        <begin position="59"/>
        <end position="76"/>
    </location>
</feature>
<organism evidence="2 3">
    <name type="scientific">Cellulomonas oligotrophica</name>
    <dbReference type="NCBI Taxonomy" id="931536"/>
    <lineage>
        <taxon>Bacteria</taxon>
        <taxon>Bacillati</taxon>
        <taxon>Actinomycetota</taxon>
        <taxon>Actinomycetes</taxon>
        <taxon>Micrococcales</taxon>
        <taxon>Cellulomonadaceae</taxon>
        <taxon>Cellulomonas</taxon>
    </lineage>
</organism>
<proteinExistence type="predicted"/>
<protein>
    <submittedName>
        <fullName evidence="2">Uncharacterized protein</fullName>
    </submittedName>
</protein>
<accession>A0ABQ4DAA1</accession>
<evidence type="ECO:0000313" key="3">
    <source>
        <dbReference type="Proteomes" id="UP000618382"/>
    </source>
</evidence>
<gene>
    <name evidence="2" type="ORF">Col01nite_15170</name>
</gene>
<evidence type="ECO:0000256" key="1">
    <source>
        <dbReference type="SAM" id="MobiDB-lite"/>
    </source>
</evidence>
<evidence type="ECO:0000313" key="2">
    <source>
        <dbReference type="EMBL" id="GIG32358.1"/>
    </source>
</evidence>
<dbReference type="EMBL" id="BONN01000003">
    <property type="protein sequence ID" value="GIG32358.1"/>
    <property type="molecule type" value="Genomic_DNA"/>
</dbReference>
<reference evidence="2 3" key="1">
    <citation type="submission" date="2021-01" db="EMBL/GenBank/DDBJ databases">
        <title>Whole genome shotgun sequence of Cellulomonas oligotrophica NBRC 109435.</title>
        <authorList>
            <person name="Komaki H."/>
            <person name="Tamura T."/>
        </authorList>
    </citation>
    <scope>NUCLEOTIDE SEQUENCE [LARGE SCALE GENOMIC DNA]</scope>
    <source>
        <strain evidence="2 3">NBRC 109435</strain>
    </source>
</reference>
<feature type="compositionally biased region" description="Basic residues" evidence="1">
    <location>
        <begin position="96"/>
        <end position="106"/>
    </location>
</feature>